<dbReference type="RefSeq" id="XP_005774958.1">
    <property type="nucleotide sequence ID" value="XM_005774901.1"/>
</dbReference>
<dbReference type="Gene3D" id="1.10.238.10">
    <property type="entry name" value="EF-hand"/>
    <property type="match status" value="1"/>
</dbReference>
<feature type="signal peptide" evidence="2">
    <location>
        <begin position="1"/>
        <end position="15"/>
    </location>
</feature>
<proteinExistence type="predicted"/>
<reference evidence="4" key="2">
    <citation type="submission" date="2024-10" db="UniProtKB">
        <authorList>
            <consortium name="EnsemblProtists"/>
        </authorList>
    </citation>
    <scope>IDENTIFICATION</scope>
</reference>
<dbReference type="InterPro" id="IPR011992">
    <property type="entry name" value="EF-hand-dom_pair"/>
</dbReference>
<dbReference type="KEGG" id="ehx:EMIHUDRAFT_458132"/>
<evidence type="ECO:0000313" key="5">
    <source>
        <dbReference type="Proteomes" id="UP000013827"/>
    </source>
</evidence>
<dbReference type="PANTHER" id="PTHR43143">
    <property type="entry name" value="METALLOPHOSPHOESTERASE, CALCINEURIN SUPERFAMILY"/>
    <property type="match status" value="1"/>
</dbReference>
<feature type="chain" id="PRO_5044229094" description="EF-hand domain-containing protein" evidence="2">
    <location>
        <begin position="16"/>
        <end position="700"/>
    </location>
</feature>
<sequence>MTALQFLLLAQGASALHVLRLPTAHLRSAAAAMGEIHRVPAPAPVSDSASLAGDMTGVTYYEDKLCVEEEECELPEEGEFTVAILGDLHLDPRKMEDYETGRGHFLPIIEDAQRRGVATALVSLGDLGESKSVDPENTQELFAGTTACHELAAGYLSSFGCPYEVIGGNHDLEGIDEFSTDEANLEAFCRIHHKPTMQFCRQIADRTLLVGLGSTVFRTAKYTSHEVTVDDEQLAWFERLVSEHPSEEGWKVFVFTHAPPIGSGLRVLQENHVVNGCCWLNHSGGKNGDPRTTTKFIELVRRHRCIKAWFSGHFHLGQDYQDSITFPTIPREEGPYPNRGSCVFAQTSDGFEICTVNHAAGGTVRLDATITYTDSNHEVGVYAHDHAELDHDSFMKVYSPSEGDECYVGYDGDGDGVSIDPTDGCQVDEETVAWWHMSDGRVLGVYDGRLIEYEPSTLAPLGLVVGYDELQGKKVVVVGSGVPDECVASTASVSQAVGMEGADCAEFEGEEQAVLLVDEETGGITVVQPNEDGSYWRKIVRNKMVRMKEKRRVQAGRAYAEAAFDGSPDAFEGRVVSSWGPYTSIVGTAVKTGVAGLTTQAENVAKAEQRWQSLGSEEQGRAWAATGSQLADAFNKVDADGNGSISHAELAAAIKVVDPASTAEEVATMVAVADEDEDGEVTLSEFVMLMLYQRGPALAK</sequence>
<dbReference type="EnsemblProtists" id="EOD22529">
    <property type="protein sequence ID" value="EOD22529"/>
    <property type="gene ID" value="EMIHUDRAFT_458132"/>
</dbReference>
<dbReference type="SUPFAM" id="SSF47473">
    <property type="entry name" value="EF-hand"/>
    <property type="match status" value="1"/>
</dbReference>
<evidence type="ECO:0000256" key="2">
    <source>
        <dbReference type="SAM" id="SignalP"/>
    </source>
</evidence>
<dbReference type="InterPro" id="IPR051918">
    <property type="entry name" value="STPP_CPPED1"/>
</dbReference>
<dbReference type="PANTHER" id="PTHR43143:SF4">
    <property type="entry name" value="CALCINEURIN-LIKE PHOSPHOESTERASE DOMAIN-CONTAINING PROTEIN"/>
    <property type="match status" value="1"/>
</dbReference>
<dbReference type="SUPFAM" id="SSF56300">
    <property type="entry name" value="Metallo-dependent phosphatases"/>
    <property type="match status" value="1"/>
</dbReference>
<dbReference type="Proteomes" id="UP000013827">
    <property type="component" value="Unassembled WGS sequence"/>
</dbReference>
<name>A0A0D3JG94_EMIH1</name>
<evidence type="ECO:0000259" key="3">
    <source>
        <dbReference type="PROSITE" id="PS50222"/>
    </source>
</evidence>
<dbReference type="SMART" id="SM00054">
    <property type="entry name" value="EFh"/>
    <property type="match status" value="2"/>
</dbReference>
<keyword evidence="2" id="KW-0732">Signal</keyword>
<protein>
    <recommendedName>
        <fullName evidence="3">EF-hand domain-containing protein</fullName>
    </recommendedName>
</protein>
<dbReference type="InterPro" id="IPR002048">
    <property type="entry name" value="EF_hand_dom"/>
</dbReference>
<dbReference type="Gene3D" id="3.60.21.10">
    <property type="match status" value="1"/>
</dbReference>
<dbReference type="PROSITE" id="PS00018">
    <property type="entry name" value="EF_HAND_1"/>
    <property type="match status" value="2"/>
</dbReference>
<dbReference type="InterPro" id="IPR018247">
    <property type="entry name" value="EF_Hand_1_Ca_BS"/>
</dbReference>
<dbReference type="InterPro" id="IPR029052">
    <property type="entry name" value="Metallo-depent_PP-like"/>
</dbReference>
<dbReference type="PaxDb" id="2903-EOD22529"/>
<organism evidence="4 5">
    <name type="scientific">Emiliania huxleyi (strain CCMP1516)</name>
    <dbReference type="NCBI Taxonomy" id="280463"/>
    <lineage>
        <taxon>Eukaryota</taxon>
        <taxon>Haptista</taxon>
        <taxon>Haptophyta</taxon>
        <taxon>Prymnesiophyceae</taxon>
        <taxon>Isochrysidales</taxon>
        <taxon>Noelaerhabdaceae</taxon>
        <taxon>Emiliania</taxon>
    </lineage>
</organism>
<reference evidence="5" key="1">
    <citation type="journal article" date="2013" name="Nature">
        <title>Pan genome of the phytoplankton Emiliania underpins its global distribution.</title>
        <authorList>
            <person name="Read B.A."/>
            <person name="Kegel J."/>
            <person name="Klute M.J."/>
            <person name="Kuo A."/>
            <person name="Lefebvre S.C."/>
            <person name="Maumus F."/>
            <person name="Mayer C."/>
            <person name="Miller J."/>
            <person name="Monier A."/>
            <person name="Salamov A."/>
            <person name="Young J."/>
            <person name="Aguilar M."/>
            <person name="Claverie J.M."/>
            <person name="Frickenhaus S."/>
            <person name="Gonzalez K."/>
            <person name="Herman E.K."/>
            <person name="Lin Y.C."/>
            <person name="Napier J."/>
            <person name="Ogata H."/>
            <person name="Sarno A.F."/>
            <person name="Shmutz J."/>
            <person name="Schroeder D."/>
            <person name="de Vargas C."/>
            <person name="Verret F."/>
            <person name="von Dassow P."/>
            <person name="Valentin K."/>
            <person name="Van de Peer Y."/>
            <person name="Wheeler G."/>
            <person name="Dacks J.B."/>
            <person name="Delwiche C.F."/>
            <person name="Dyhrman S.T."/>
            <person name="Glockner G."/>
            <person name="John U."/>
            <person name="Richards T."/>
            <person name="Worden A.Z."/>
            <person name="Zhang X."/>
            <person name="Grigoriev I.V."/>
            <person name="Allen A.E."/>
            <person name="Bidle K."/>
            <person name="Borodovsky M."/>
            <person name="Bowler C."/>
            <person name="Brownlee C."/>
            <person name="Cock J.M."/>
            <person name="Elias M."/>
            <person name="Gladyshev V.N."/>
            <person name="Groth M."/>
            <person name="Guda C."/>
            <person name="Hadaegh A."/>
            <person name="Iglesias-Rodriguez M.D."/>
            <person name="Jenkins J."/>
            <person name="Jones B.M."/>
            <person name="Lawson T."/>
            <person name="Leese F."/>
            <person name="Lindquist E."/>
            <person name="Lobanov A."/>
            <person name="Lomsadze A."/>
            <person name="Malik S.B."/>
            <person name="Marsh M.E."/>
            <person name="Mackinder L."/>
            <person name="Mock T."/>
            <person name="Mueller-Roeber B."/>
            <person name="Pagarete A."/>
            <person name="Parker M."/>
            <person name="Probert I."/>
            <person name="Quesneville H."/>
            <person name="Raines C."/>
            <person name="Rensing S.A."/>
            <person name="Riano-Pachon D.M."/>
            <person name="Richier S."/>
            <person name="Rokitta S."/>
            <person name="Shiraiwa Y."/>
            <person name="Soanes D.M."/>
            <person name="van der Giezen M."/>
            <person name="Wahlund T.M."/>
            <person name="Williams B."/>
            <person name="Wilson W."/>
            <person name="Wolfe G."/>
            <person name="Wurch L.L."/>
        </authorList>
    </citation>
    <scope>NUCLEOTIDE SEQUENCE</scope>
</reference>
<dbReference type="AlphaFoldDB" id="A0A0D3JG94"/>
<keyword evidence="1" id="KW-0106">Calcium</keyword>
<dbReference type="HOGENOM" id="CLU_023382_0_0_1"/>
<dbReference type="PROSITE" id="PS50222">
    <property type="entry name" value="EF_HAND_2"/>
    <property type="match status" value="2"/>
</dbReference>
<accession>A0A0D3JG94</accession>
<keyword evidence="5" id="KW-1185">Reference proteome</keyword>
<evidence type="ECO:0000313" key="4">
    <source>
        <dbReference type="EnsemblProtists" id="EOD22529"/>
    </source>
</evidence>
<dbReference type="STRING" id="2903.R1ENV8"/>
<dbReference type="Pfam" id="PF13499">
    <property type="entry name" value="EF-hand_7"/>
    <property type="match status" value="1"/>
</dbReference>
<evidence type="ECO:0000256" key="1">
    <source>
        <dbReference type="ARBA" id="ARBA00022837"/>
    </source>
</evidence>
<dbReference type="GO" id="GO:0005509">
    <property type="term" value="F:calcium ion binding"/>
    <property type="evidence" value="ECO:0007669"/>
    <property type="project" value="InterPro"/>
</dbReference>
<feature type="domain" description="EF-hand" evidence="3">
    <location>
        <begin position="661"/>
        <end position="696"/>
    </location>
</feature>
<feature type="domain" description="EF-hand" evidence="3">
    <location>
        <begin position="625"/>
        <end position="660"/>
    </location>
</feature>
<dbReference type="eggNOG" id="ENOG502R044">
    <property type="taxonomic scope" value="Eukaryota"/>
</dbReference>
<dbReference type="GeneID" id="17268072"/>
<dbReference type="CDD" id="cd00051">
    <property type="entry name" value="EFh"/>
    <property type="match status" value="1"/>
</dbReference>